<keyword evidence="3" id="KW-1185">Reference proteome</keyword>
<evidence type="ECO:0000313" key="3">
    <source>
        <dbReference type="Proteomes" id="UP001239462"/>
    </source>
</evidence>
<feature type="compositionally biased region" description="Basic and acidic residues" evidence="1">
    <location>
        <begin position="37"/>
        <end position="58"/>
    </location>
</feature>
<dbReference type="RefSeq" id="WP_289164849.1">
    <property type="nucleotide sequence ID" value="NZ_JASZZN010000013.1"/>
</dbReference>
<proteinExistence type="predicted"/>
<protein>
    <submittedName>
        <fullName evidence="2">Uncharacterized protein</fullName>
    </submittedName>
</protein>
<feature type="region of interest" description="Disordered" evidence="1">
    <location>
        <begin position="37"/>
        <end position="70"/>
    </location>
</feature>
<evidence type="ECO:0000256" key="1">
    <source>
        <dbReference type="SAM" id="MobiDB-lite"/>
    </source>
</evidence>
<dbReference type="Proteomes" id="UP001239462">
    <property type="component" value="Unassembled WGS sequence"/>
</dbReference>
<organism evidence="2 3">
    <name type="scientific">Roseiconus lacunae</name>
    <dbReference type="NCBI Taxonomy" id="2605694"/>
    <lineage>
        <taxon>Bacteria</taxon>
        <taxon>Pseudomonadati</taxon>
        <taxon>Planctomycetota</taxon>
        <taxon>Planctomycetia</taxon>
        <taxon>Pirellulales</taxon>
        <taxon>Pirellulaceae</taxon>
        <taxon>Roseiconus</taxon>
    </lineage>
</organism>
<accession>A0ABT7PLL8</accession>
<name>A0ABT7PLL8_9BACT</name>
<gene>
    <name evidence="2" type="ORF">QTN89_18230</name>
</gene>
<comment type="caution">
    <text evidence="2">The sequence shown here is derived from an EMBL/GenBank/DDBJ whole genome shotgun (WGS) entry which is preliminary data.</text>
</comment>
<dbReference type="EMBL" id="JASZZN010000013">
    <property type="protein sequence ID" value="MDM4017392.1"/>
    <property type="molecule type" value="Genomic_DNA"/>
</dbReference>
<sequence length="174" mass="19738">MNASIHLVRQRNTELFHPKALRLAGIVLDELSTLHFEDPDGEGERGLEPDEPDSRTRDDLDDYDGWSQTSPTYRNGQSIKGYEDWKVIVSVEPAVLQTSLPVVTSELASPLRLIRVRVEHPDGAFVIVRSLRCRDGQAFDPINDHLRSQHLQLHLSDDRAIDLAVPHRNRPVSH</sequence>
<evidence type="ECO:0000313" key="2">
    <source>
        <dbReference type="EMBL" id="MDM4017392.1"/>
    </source>
</evidence>
<reference evidence="2 3" key="1">
    <citation type="submission" date="2023-06" db="EMBL/GenBank/DDBJ databases">
        <title>Roseiconus lacunae JC819 isolated from Gulf of Mannar region, Tamil Nadu.</title>
        <authorList>
            <person name="Pk S."/>
            <person name="Ch S."/>
            <person name="Ch V.R."/>
        </authorList>
    </citation>
    <scope>NUCLEOTIDE SEQUENCE [LARGE SCALE GENOMIC DNA]</scope>
    <source>
        <strain evidence="2 3">JC819</strain>
    </source>
</reference>